<feature type="repeat" description="WD" evidence="3">
    <location>
        <begin position="1360"/>
        <end position="1401"/>
    </location>
</feature>
<dbReference type="Pfam" id="PF00400">
    <property type="entry name" value="WD40"/>
    <property type="match status" value="5"/>
</dbReference>
<dbReference type="InterPro" id="IPR020472">
    <property type="entry name" value="WD40_PAC1"/>
</dbReference>
<dbReference type="SMART" id="SM00320">
    <property type="entry name" value="WD40"/>
    <property type="match status" value="5"/>
</dbReference>
<evidence type="ECO:0000313" key="6">
    <source>
        <dbReference type="EMBL" id="KAK8029280.1"/>
    </source>
</evidence>
<feature type="repeat" description="WD" evidence="3">
    <location>
        <begin position="1444"/>
        <end position="1485"/>
    </location>
</feature>
<evidence type="ECO:0000313" key="7">
    <source>
        <dbReference type="Proteomes" id="UP001396898"/>
    </source>
</evidence>
<evidence type="ECO:0000256" key="3">
    <source>
        <dbReference type="PROSITE-ProRule" id="PRU00221"/>
    </source>
</evidence>
<dbReference type="PANTHER" id="PTHR19848">
    <property type="entry name" value="WD40 REPEAT PROTEIN"/>
    <property type="match status" value="1"/>
</dbReference>
<dbReference type="PROSITE" id="PS50011">
    <property type="entry name" value="PROTEIN_KINASE_DOM"/>
    <property type="match status" value="1"/>
</dbReference>
<dbReference type="InterPro" id="IPR011009">
    <property type="entry name" value="Kinase-like_dom_sf"/>
</dbReference>
<keyword evidence="1 3" id="KW-0853">WD repeat</keyword>
<dbReference type="PROSITE" id="PS50294">
    <property type="entry name" value="WD_REPEATS_REGION"/>
    <property type="match status" value="4"/>
</dbReference>
<dbReference type="SUPFAM" id="SSF56112">
    <property type="entry name" value="Protein kinase-like (PK-like)"/>
    <property type="match status" value="2"/>
</dbReference>
<dbReference type="PROSITE" id="PS50082">
    <property type="entry name" value="WD_REPEATS_2"/>
    <property type="match status" value="5"/>
</dbReference>
<dbReference type="PROSITE" id="PS00108">
    <property type="entry name" value="PROTEIN_KINASE_ST"/>
    <property type="match status" value="1"/>
</dbReference>
<dbReference type="InterPro" id="IPR001680">
    <property type="entry name" value="WD40_rpt"/>
</dbReference>
<evidence type="ECO:0000259" key="5">
    <source>
        <dbReference type="PROSITE" id="PS50011"/>
    </source>
</evidence>
<keyword evidence="2" id="KW-0677">Repeat</keyword>
<organism evidence="6 7">
    <name type="scientific">Apiospora marii</name>
    <dbReference type="NCBI Taxonomy" id="335849"/>
    <lineage>
        <taxon>Eukaryota</taxon>
        <taxon>Fungi</taxon>
        <taxon>Dikarya</taxon>
        <taxon>Ascomycota</taxon>
        <taxon>Pezizomycotina</taxon>
        <taxon>Sordariomycetes</taxon>
        <taxon>Xylariomycetidae</taxon>
        <taxon>Amphisphaeriales</taxon>
        <taxon>Apiosporaceae</taxon>
        <taxon>Apiospora</taxon>
    </lineage>
</organism>
<dbReference type="PRINTS" id="PR00320">
    <property type="entry name" value="GPROTEINBRPT"/>
</dbReference>
<dbReference type="SUPFAM" id="SSF50978">
    <property type="entry name" value="WD40 repeat-like"/>
    <property type="match status" value="1"/>
</dbReference>
<evidence type="ECO:0000256" key="2">
    <source>
        <dbReference type="ARBA" id="ARBA00022737"/>
    </source>
</evidence>
<dbReference type="SMART" id="SM00220">
    <property type="entry name" value="S_TKc"/>
    <property type="match status" value="1"/>
</dbReference>
<dbReference type="EMBL" id="JAQQWI010000007">
    <property type="protein sequence ID" value="KAK8029280.1"/>
    <property type="molecule type" value="Genomic_DNA"/>
</dbReference>
<dbReference type="PANTHER" id="PTHR19848:SF8">
    <property type="entry name" value="F-BOX AND WD REPEAT DOMAIN CONTAINING 7"/>
    <property type="match status" value="1"/>
</dbReference>
<dbReference type="InterPro" id="IPR000719">
    <property type="entry name" value="Prot_kinase_dom"/>
</dbReference>
<dbReference type="CDD" id="cd00200">
    <property type="entry name" value="WD40"/>
    <property type="match status" value="1"/>
</dbReference>
<dbReference type="Gene3D" id="3.30.200.20">
    <property type="entry name" value="Phosphorylase Kinase, domain 1"/>
    <property type="match status" value="1"/>
</dbReference>
<gene>
    <name evidence="6" type="ORF">PG991_006336</name>
</gene>
<dbReference type="InterPro" id="IPR008271">
    <property type="entry name" value="Ser/Thr_kinase_AS"/>
</dbReference>
<dbReference type="InterPro" id="IPR015943">
    <property type="entry name" value="WD40/YVTN_repeat-like_dom_sf"/>
</dbReference>
<keyword evidence="7" id="KW-1185">Reference proteome</keyword>
<dbReference type="Proteomes" id="UP001396898">
    <property type="component" value="Unassembled WGS sequence"/>
</dbReference>
<comment type="caution">
    <text evidence="6">The sequence shown here is derived from an EMBL/GenBank/DDBJ whole genome shotgun (WGS) entry which is preliminary data.</text>
</comment>
<feature type="repeat" description="WD" evidence="3">
    <location>
        <begin position="1486"/>
        <end position="1527"/>
    </location>
</feature>
<accession>A0ABR1SD09</accession>
<dbReference type="Gene3D" id="1.10.510.10">
    <property type="entry name" value="Transferase(Phosphotransferase) domain 1"/>
    <property type="match status" value="2"/>
</dbReference>
<feature type="region of interest" description="Disordered" evidence="4">
    <location>
        <begin position="375"/>
        <end position="394"/>
    </location>
</feature>
<sequence>MTRSDFERLPPELLIPILASLSGLECLDNLLRASPAAYRLFDTYGAEIFEPVMSAGENHQFTVSLIRIAAHLRTSSLPPPVHTLYSLRNYVVGETTAYNHRKIVSLTVGCLDYYLGLFHALKPQQPVDKEFRFDHQEGQGKYDHVGAWQLNPPLEPFPMLDAGSPTWVEEQRVMRACWRLALFKSAKVAFEAGRLPRPPENDGISDMYESQIQEMGTDLLTFYHVTTGGWWYCRYGREPRGHGHYLAENNKQNTTTPDFLARARRRSWPAPAPQGPEDSEVLGDVWGVLRFYWDMSGGTNHWENPVSPIQHVRLEPFRRAGFTIWGERRMRAGGFLDTATASSSKDSFHGFHACAAAWLSILTREILGEIARENARHHVSDSEETDSEASDPGEIVQPRHENIYYIYLWFHAIMELSHDLVRAVWNPNFIHHYPRLRAQASQAKPVDWNESGLNPRNRIDSLPPLSSLRWRIDGGRFGTQFFAVPLDITDVPPLRIDVFIPDRNDIPTALIDSLDASSLVPLQKNDVSMSGLAKHVCHALDAHCRRDPDFLKSYMTLPSGSKLIFENIASSVAHMKILTVPNYELERNAPSLGSLQAAWKDILSHNQWPPIIDIMEIRLASHLHDTVALVHCPTHITGTPDGTAVFKHSTSDLQILVHELRHLLSTTPHPNMMPRPLGIVTKKSNFSGKLAVLGFLLPYYGHGSLRDLLPQRRLAGTLQGIQQLTWCKQVTSALLHVQKSAGTFYSDLRPDNVLISDDSYGGGRDVAILCDFEQRGNWFEWCPPEIVYAQYVDNLRKSWQSVDEQSIWEDLIQKSHQEKYRAGARNRAWTSLSHETQEKAMVYCLGLFIYCVFEGQSNVCGNKANRFTYEPDIEFPKFRLTPLCIREIIKRCTESGVQHSPEKPRGESSKSLGESIVRIRGLVYPHGELHCERDTSSTACHVLDVVSRYWEQELAQAKDFLSCGNGLVNLQTRLDLGQLRGIFDDLEQWRIEATGARRKRCTQHWQVERGLGRGGFGEVRLERNQESGQLRAVKRINTAGQLTNLDLDCKREMKALAELSKPKLRNTAVFIEFYGWFATANDLFLAMEYAALGDLFMYTESNPGPMPETEARAITEQILCGVEIMHEETLGHYDLKTRNILIISASPNWWVKLCDFGLTRRETEATGSYTRGGTQEYMAPEQLFHLGTEDLLTDITCAVDIWSVGCIIYRLMTGTIPFPAGTSLVKFCEDSSLFPHNSLLESNPPSKSFDLVRRLLTPRPAARLSARQALNHDWFRTPDEANSLLKSPSYQKPDRTDISPSCMVYQPATIKERELSFIGQVKARISEKESMSTNGSMAATAAGQLIRLWDPRTGRDHGILKGHMDWVSSVIFSPSRNILASGSCDKTVRIWNPVTESEQMSFVGHTDGVTNVSFSNCGNLLVSTSRDQTVRVWDTLSGNLHTVFEGHEEAVLAAAFSHNDESIASASRDKSVRLWSLPEKSIIYKLEGHTDWVTAISFSCDGKTLASASLDKTVRLWDPASGTSIAVLRGYDNWIHPVIFDANGISIKPVSPSMTVRLQPPPAAGTGGEFTNWFSALGFSRDDELIICASRDKTIRLWDLKAKESYGTLKLHMNGLNALVFSADGLPATPAAVSKLLPLWRKALVACVEGGDGTLANRDDSQH</sequence>
<reference evidence="6 7" key="1">
    <citation type="submission" date="2023-01" db="EMBL/GenBank/DDBJ databases">
        <title>Analysis of 21 Apiospora genomes using comparative genomics revels a genus with tremendous synthesis potential of carbohydrate active enzymes and secondary metabolites.</title>
        <authorList>
            <person name="Sorensen T."/>
        </authorList>
    </citation>
    <scope>NUCLEOTIDE SEQUENCE [LARGE SCALE GENOMIC DNA]</scope>
    <source>
        <strain evidence="6 7">CBS 20057</strain>
    </source>
</reference>
<evidence type="ECO:0000256" key="1">
    <source>
        <dbReference type="ARBA" id="ARBA00022574"/>
    </source>
</evidence>
<dbReference type="Gene3D" id="2.130.10.10">
    <property type="entry name" value="YVTN repeat-like/Quinoprotein amine dehydrogenase"/>
    <property type="match status" value="3"/>
</dbReference>
<feature type="domain" description="Protein kinase" evidence="5">
    <location>
        <begin position="1005"/>
        <end position="1275"/>
    </location>
</feature>
<feature type="repeat" description="WD" evidence="3">
    <location>
        <begin position="1576"/>
        <end position="1608"/>
    </location>
</feature>
<evidence type="ECO:0000256" key="4">
    <source>
        <dbReference type="SAM" id="MobiDB-lite"/>
    </source>
</evidence>
<name>A0ABR1SD09_9PEZI</name>
<dbReference type="InterPro" id="IPR036322">
    <property type="entry name" value="WD40_repeat_dom_sf"/>
</dbReference>
<protein>
    <recommendedName>
        <fullName evidence="5">Protein kinase domain-containing protein</fullName>
    </recommendedName>
</protein>
<proteinExistence type="predicted"/>
<feature type="repeat" description="WD" evidence="3">
    <location>
        <begin position="1402"/>
        <end position="1443"/>
    </location>
</feature>
<dbReference type="Pfam" id="PF00069">
    <property type="entry name" value="Pkinase"/>
    <property type="match status" value="1"/>
</dbReference>
<feature type="compositionally biased region" description="Acidic residues" evidence="4">
    <location>
        <begin position="382"/>
        <end position="391"/>
    </location>
</feature>